<gene>
    <name evidence="2" type="ORF">NMS_0766</name>
</gene>
<dbReference type="RefSeq" id="WP_041495478.1">
    <property type="nucleotide sequence ID" value="NZ_AP014548.1"/>
</dbReference>
<keyword evidence="3" id="KW-1185">Reference proteome</keyword>
<sequence>MSPKIKVFVIYALSFFIVFAVTWLITDYFVAKESIWTTFIPIGAAMILAPKPHIEETQSGRQYGLKSIFSKKIFPVN</sequence>
<dbReference type="AlphaFoldDB" id="W8VQ10"/>
<evidence type="ECO:0000313" key="2">
    <source>
        <dbReference type="EMBL" id="BAO54775.1"/>
    </source>
</evidence>
<keyword evidence="1" id="KW-1133">Transmembrane helix</keyword>
<dbReference type="KEGG" id="nmf:NMS_0766"/>
<dbReference type="EMBL" id="AP014548">
    <property type="protein sequence ID" value="BAO54775.1"/>
    <property type="molecule type" value="Genomic_DNA"/>
</dbReference>
<organism evidence="2 3">
    <name type="scientific">Nonlabens marinus S1-08</name>
    <dbReference type="NCBI Taxonomy" id="1454201"/>
    <lineage>
        <taxon>Bacteria</taxon>
        <taxon>Pseudomonadati</taxon>
        <taxon>Bacteroidota</taxon>
        <taxon>Flavobacteriia</taxon>
        <taxon>Flavobacteriales</taxon>
        <taxon>Flavobacteriaceae</taxon>
        <taxon>Nonlabens</taxon>
    </lineage>
</organism>
<name>W8VQ10_9FLAO</name>
<dbReference type="HOGENOM" id="CLU_198310_0_0_10"/>
<reference evidence="2 3" key="1">
    <citation type="journal article" date="2014" name="Proc. Natl. Acad. Sci. U.S.A.">
        <title>Functional characterization of flavobacteria rhodopsins reveals a unique class of light-driven chloride pump in bacteria.</title>
        <authorList>
            <person name="Yoshizawa S."/>
            <person name="Kumagai Y."/>
            <person name="Kim H."/>
            <person name="Ogura Y."/>
            <person name="Hayashi T."/>
            <person name="Iwasaki W."/>
            <person name="DeLong E.F."/>
            <person name="Kogure K."/>
        </authorList>
    </citation>
    <scope>NUCLEOTIDE SEQUENCE [LARGE SCALE GENOMIC DNA]</scope>
    <source>
        <strain evidence="2 3">S1-08</strain>
    </source>
</reference>
<dbReference type="STRING" id="1454201.NMS_0766"/>
<dbReference type="Proteomes" id="UP000031760">
    <property type="component" value="Chromosome"/>
</dbReference>
<proteinExistence type="predicted"/>
<evidence type="ECO:0000256" key="1">
    <source>
        <dbReference type="SAM" id="Phobius"/>
    </source>
</evidence>
<dbReference type="OrthoDB" id="1144443at2"/>
<accession>W8VQ10</accession>
<feature type="transmembrane region" description="Helical" evidence="1">
    <location>
        <begin position="7"/>
        <end position="26"/>
    </location>
</feature>
<keyword evidence="1" id="KW-0472">Membrane</keyword>
<keyword evidence="1" id="KW-0812">Transmembrane</keyword>
<evidence type="ECO:0000313" key="3">
    <source>
        <dbReference type="Proteomes" id="UP000031760"/>
    </source>
</evidence>
<protein>
    <submittedName>
        <fullName evidence="2">Uncharacterized protein</fullName>
    </submittedName>
</protein>